<accession>A0A6A0AJV7</accession>
<dbReference type="Proteomes" id="UP000485058">
    <property type="component" value="Unassembled WGS sequence"/>
</dbReference>
<reference evidence="1 2" key="1">
    <citation type="submission" date="2020-02" db="EMBL/GenBank/DDBJ databases">
        <title>Draft genome sequence of Haematococcus lacustris strain NIES-144.</title>
        <authorList>
            <person name="Morimoto D."/>
            <person name="Nakagawa S."/>
            <person name="Yoshida T."/>
            <person name="Sawayama S."/>
        </authorList>
    </citation>
    <scope>NUCLEOTIDE SEQUENCE [LARGE SCALE GENOMIC DNA]</scope>
    <source>
        <strain evidence="1 2">NIES-144</strain>
    </source>
</reference>
<organism evidence="1 2">
    <name type="scientific">Haematococcus lacustris</name>
    <name type="common">Green alga</name>
    <name type="synonym">Haematococcus pluvialis</name>
    <dbReference type="NCBI Taxonomy" id="44745"/>
    <lineage>
        <taxon>Eukaryota</taxon>
        <taxon>Viridiplantae</taxon>
        <taxon>Chlorophyta</taxon>
        <taxon>core chlorophytes</taxon>
        <taxon>Chlorophyceae</taxon>
        <taxon>CS clade</taxon>
        <taxon>Chlamydomonadales</taxon>
        <taxon>Haematococcaceae</taxon>
        <taxon>Haematococcus</taxon>
    </lineage>
</organism>
<dbReference type="AlphaFoldDB" id="A0A6A0AJV7"/>
<feature type="non-terminal residue" evidence="1">
    <location>
        <position position="1"/>
    </location>
</feature>
<keyword evidence="2" id="KW-1185">Reference proteome</keyword>
<proteinExistence type="predicted"/>
<name>A0A6A0AJV7_HAELA</name>
<sequence length="37" mass="3932">MTAFGVGQFLIFSLQAPVAVVQMWSVPQPLRALGASL</sequence>
<evidence type="ECO:0000313" key="1">
    <source>
        <dbReference type="EMBL" id="GFH33096.1"/>
    </source>
</evidence>
<dbReference type="EMBL" id="BLLF01007754">
    <property type="protein sequence ID" value="GFH33096.1"/>
    <property type="molecule type" value="Genomic_DNA"/>
</dbReference>
<evidence type="ECO:0000313" key="2">
    <source>
        <dbReference type="Proteomes" id="UP000485058"/>
    </source>
</evidence>
<feature type="non-terminal residue" evidence="1">
    <location>
        <position position="37"/>
    </location>
</feature>
<protein>
    <submittedName>
        <fullName evidence="1">Uncharacterized protein</fullName>
    </submittedName>
</protein>
<gene>
    <name evidence="1" type="ORF">HaLaN_32415</name>
</gene>
<comment type="caution">
    <text evidence="1">The sequence shown here is derived from an EMBL/GenBank/DDBJ whole genome shotgun (WGS) entry which is preliminary data.</text>
</comment>